<dbReference type="Pfam" id="PF00909">
    <property type="entry name" value="Ammonium_transp"/>
    <property type="match status" value="1"/>
</dbReference>
<evidence type="ECO:0000313" key="9">
    <source>
        <dbReference type="Proteomes" id="UP000549394"/>
    </source>
</evidence>
<comment type="caution">
    <text evidence="8">The sequence shown here is derived from an EMBL/GenBank/DDBJ whole genome shotgun (WGS) entry which is preliminary data.</text>
</comment>
<evidence type="ECO:0000256" key="1">
    <source>
        <dbReference type="ARBA" id="ARBA00004141"/>
    </source>
</evidence>
<organism evidence="8 9">
    <name type="scientific">Dimorphilus gyrociliatus</name>
    <dbReference type="NCBI Taxonomy" id="2664684"/>
    <lineage>
        <taxon>Eukaryota</taxon>
        <taxon>Metazoa</taxon>
        <taxon>Spiralia</taxon>
        <taxon>Lophotrochozoa</taxon>
        <taxon>Annelida</taxon>
        <taxon>Polychaeta</taxon>
        <taxon>Polychaeta incertae sedis</taxon>
        <taxon>Dinophilidae</taxon>
        <taxon>Dimorphilus</taxon>
    </lineage>
</organism>
<gene>
    <name evidence="8" type="ORF">DGYR_LOCUS2541</name>
</gene>
<name>A0A7I8VBS3_9ANNE</name>
<comment type="similarity">
    <text evidence="2">Belongs to the ammonium transporter (TC 2.A.49) family. Rh subfamily.</text>
</comment>
<feature type="transmembrane region" description="Helical" evidence="6">
    <location>
        <begin position="151"/>
        <end position="173"/>
    </location>
</feature>
<dbReference type="InterPro" id="IPR029020">
    <property type="entry name" value="Ammonium/urea_transptr"/>
</dbReference>
<protein>
    <submittedName>
        <fullName evidence="8">DgyrCDS2739</fullName>
    </submittedName>
</protein>
<keyword evidence="4 6" id="KW-1133">Transmembrane helix</keyword>
<reference evidence="8 9" key="1">
    <citation type="submission" date="2020-08" db="EMBL/GenBank/DDBJ databases">
        <authorList>
            <person name="Hejnol A."/>
        </authorList>
    </citation>
    <scope>NUCLEOTIDE SEQUENCE [LARGE SCALE GENOMIC DNA]</scope>
</reference>
<dbReference type="EMBL" id="CAJFCJ010000004">
    <property type="protein sequence ID" value="CAD5113576.1"/>
    <property type="molecule type" value="Genomic_DNA"/>
</dbReference>
<dbReference type="Proteomes" id="UP000549394">
    <property type="component" value="Unassembled WGS sequence"/>
</dbReference>
<dbReference type="GO" id="GO:0097272">
    <property type="term" value="P:ammonium homeostasis"/>
    <property type="evidence" value="ECO:0007669"/>
    <property type="project" value="TreeGrafter"/>
</dbReference>
<feature type="transmembrane region" description="Helical" evidence="6">
    <location>
        <begin position="124"/>
        <end position="144"/>
    </location>
</feature>
<evidence type="ECO:0000256" key="3">
    <source>
        <dbReference type="ARBA" id="ARBA00022692"/>
    </source>
</evidence>
<proteinExistence type="inferred from homology"/>
<keyword evidence="3 6" id="KW-0812">Transmembrane</keyword>
<dbReference type="PANTHER" id="PTHR11730">
    <property type="entry name" value="AMMONIUM TRANSPORTER"/>
    <property type="match status" value="1"/>
</dbReference>
<feature type="domain" description="Ammonium transporter AmtB-like" evidence="7">
    <location>
        <begin position="47"/>
        <end position="434"/>
    </location>
</feature>
<dbReference type="PRINTS" id="PR00342">
    <property type="entry name" value="RHESUSRHD"/>
</dbReference>
<evidence type="ECO:0000256" key="5">
    <source>
        <dbReference type="ARBA" id="ARBA00023136"/>
    </source>
</evidence>
<dbReference type="InterPro" id="IPR002229">
    <property type="entry name" value="RhesusRHD"/>
</dbReference>
<keyword evidence="5 6" id="KW-0472">Membrane</keyword>
<dbReference type="Gene3D" id="1.10.3430.10">
    <property type="entry name" value="Ammonium transporter AmtB like domains"/>
    <property type="match status" value="1"/>
</dbReference>
<feature type="transmembrane region" description="Helical" evidence="6">
    <location>
        <begin position="60"/>
        <end position="79"/>
    </location>
</feature>
<evidence type="ECO:0000256" key="2">
    <source>
        <dbReference type="ARBA" id="ARBA00011036"/>
    </source>
</evidence>
<dbReference type="GO" id="GO:0005886">
    <property type="term" value="C:plasma membrane"/>
    <property type="evidence" value="ECO:0007669"/>
    <property type="project" value="InterPro"/>
</dbReference>
<feature type="transmembrane region" description="Helical" evidence="6">
    <location>
        <begin position="212"/>
        <end position="231"/>
    </location>
</feature>
<feature type="transmembrane region" description="Helical" evidence="6">
    <location>
        <begin position="7"/>
        <end position="25"/>
    </location>
</feature>
<feature type="transmembrane region" description="Helical" evidence="6">
    <location>
        <begin position="409"/>
        <end position="430"/>
    </location>
</feature>
<dbReference type="OrthoDB" id="534912at2759"/>
<feature type="transmembrane region" description="Helical" evidence="6">
    <location>
        <begin position="304"/>
        <end position="321"/>
    </location>
</feature>
<accession>A0A7I8VBS3</accession>
<evidence type="ECO:0000256" key="6">
    <source>
        <dbReference type="SAM" id="Phobius"/>
    </source>
</evidence>
<feature type="transmembrane region" description="Helical" evidence="6">
    <location>
        <begin position="91"/>
        <end position="112"/>
    </location>
</feature>
<dbReference type="AlphaFoldDB" id="A0A7I8VBS3"/>
<keyword evidence="9" id="KW-1185">Reference proteome</keyword>
<evidence type="ECO:0000259" key="7">
    <source>
        <dbReference type="Pfam" id="PF00909"/>
    </source>
</evidence>
<comment type="subcellular location">
    <subcellularLocation>
        <location evidence="1">Membrane</location>
        <topology evidence="1">Multi-pass membrane protein</topology>
    </subcellularLocation>
</comment>
<evidence type="ECO:0000256" key="4">
    <source>
        <dbReference type="ARBA" id="ARBA00022989"/>
    </source>
</evidence>
<dbReference type="SUPFAM" id="SSF111352">
    <property type="entry name" value="Ammonium transporter"/>
    <property type="match status" value="1"/>
</dbReference>
<dbReference type="GO" id="GO:0008519">
    <property type="term" value="F:ammonium channel activity"/>
    <property type="evidence" value="ECO:0007669"/>
    <property type="project" value="InterPro"/>
</dbReference>
<sequence length="488" mass="53300">MKVAKLPTILVIVQVLFIVFFAIFADYAPSANAKYPENSKDADKGGADPSKNKLHSLYDMFQHVHVMIFIGFGFLMTFLRRYGFSSVGFNMLIAAFVIQWHMITHGLLHMATEHSSSFKIDIESLLTADFAAAAVLISFGAVLGKTSPLQLIVMAFIEIIVFVCNEYIGLYFFKASDVGGSMFVHIFGAYFGIAAARILYNSKVEDSKKEGSNYHSDLFAMIGTIFLWLYWPSFNSALAPGDDQHRAVINTYLALASCVIVAFAISSNSKEAKFDMVHVQNATLAGGVAVGTSANFMIGPWGALLIGSVAGAISVVGYKYITPYLARRWKAHDTCGVNNLHGMPGILAGLFGAIFASFASVDRYGNGLYEIFPARAPMENSTKLLEIQANFTISAGDDRSAVQQGGYQFLAMAVTLIVALVAGAITGFIMKMSPLDPVKERHLFDDGHYWETPSDFDEAVQFCNGTDNCETVNLKSFDDEKNAEDPDN</sequence>
<dbReference type="PANTHER" id="PTHR11730:SF60">
    <property type="entry name" value="RH50, ISOFORM D"/>
    <property type="match status" value="1"/>
</dbReference>
<feature type="transmembrane region" description="Helical" evidence="6">
    <location>
        <begin position="277"/>
        <end position="298"/>
    </location>
</feature>
<evidence type="ECO:0000313" key="8">
    <source>
        <dbReference type="EMBL" id="CAD5113576.1"/>
    </source>
</evidence>
<dbReference type="InterPro" id="IPR024041">
    <property type="entry name" value="NH4_transpt_AmtB-like_dom"/>
</dbReference>
<feature type="transmembrane region" description="Helical" evidence="6">
    <location>
        <begin position="247"/>
        <end position="265"/>
    </location>
</feature>
<feature type="transmembrane region" description="Helical" evidence="6">
    <location>
        <begin position="342"/>
        <end position="361"/>
    </location>
</feature>
<feature type="transmembrane region" description="Helical" evidence="6">
    <location>
        <begin position="179"/>
        <end position="200"/>
    </location>
</feature>
<dbReference type="FunFam" id="1.10.3430.10:FF:000012">
    <property type="entry name" value="Rh type C glycoprotein"/>
    <property type="match status" value="1"/>
</dbReference>